<dbReference type="InterPro" id="IPR041234">
    <property type="entry name" value="RavJ-like_C"/>
</dbReference>
<organism evidence="2 3">
    <name type="scientific">Legionella geestiana</name>
    <dbReference type="NCBI Taxonomy" id="45065"/>
    <lineage>
        <taxon>Bacteria</taxon>
        <taxon>Pseudomonadati</taxon>
        <taxon>Pseudomonadota</taxon>
        <taxon>Gammaproteobacteria</taxon>
        <taxon>Legionellales</taxon>
        <taxon>Legionellaceae</taxon>
        <taxon>Legionella</taxon>
    </lineage>
</organism>
<dbReference type="AlphaFoldDB" id="A0A0W0TNW5"/>
<evidence type="ECO:0000313" key="3">
    <source>
        <dbReference type="Proteomes" id="UP000054785"/>
    </source>
</evidence>
<dbReference type="PATRIC" id="fig|45065.4.peg.2128"/>
<keyword evidence="3" id="KW-1185">Reference proteome</keyword>
<feature type="domain" description="RavJ-like C-terminal" evidence="1">
    <location>
        <begin position="466"/>
        <end position="558"/>
    </location>
</feature>
<dbReference type="RefSeq" id="WP_028385619.1">
    <property type="nucleotide sequence ID" value="NZ_CAAAHN010000002.1"/>
</dbReference>
<accession>A0A0W0TNW5</accession>
<proteinExistence type="predicted"/>
<protein>
    <submittedName>
        <fullName evidence="2">Substrate of the Dot/Icm secretion system</fullName>
    </submittedName>
</protein>
<evidence type="ECO:0000313" key="2">
    <source>
        <dbReference type="EMBL" id="KTC97299.1"/>
    </source>
</evidence>
<dbReference type="OrthoDB" id="5639734at2"/>
<gene>
    <name evidence="2" type="primary">wipB</name>
    <name evidence="2" type="ORF">Lgee_1960</name>
</gene>
<dbReference type="EMBL" id="LNYC01000072">
    <property type="protein sequence ID" value="KTC97299.1"/>
    <property type="molecule type" value="Genomic_DNA"/>
</dbReference>
<dbReference type="Proteomes" id="UP000054785">
    <property type="component" value="Unassembled WGS sequence"/>
</dbReference>
<dbReference type="Pfam" id="PF18493">
    <property type="entry name" value="DUF5617"/>
    <property type="match status" value="1"/>
</dbReference>
<evidence type="ECO:0000259" key="1">
    <source>
        <dbReference type="Pfam" id="PF18493"/>
    </source>
</evidence>
<sequence>MVNQSRVFKTVSDLERARDSYHFYGAPDAHPSRHCFGPHLQLQFFNLAVERSPGNLSLLQSAIGENQAFLSILAQEGIGLQVLRAESKNAYSVGHGEEVQLVFPYFVPNGTFEDKTVKKAILTLFQLLQNKGVVFRTPFQHLTPFTPVKDFYLQELESAQAVARNQGRGHSSSSAASVVNVSHKFDTRYISATFLPVVDEPLNLPFSYSVRLPQLTADIDKEEGKEYPRIRIESANFYDADLQSINPPTFSAQELRDEGIDLTPFIKTSESAAAEIQRASDDLVRDITAISQAIEGALRKHDGASCSTDEPVNGSDVRAFTDSLFTMEVSLYPPRLPERVTPEDVRFRKITYFNGVAPSIFEPVQQTEIGRHANPVTLDSRTWPQTVQGQFRCLVDKFGKAATVSPHIWHTYKPCLTELASRLRSYYVLCHKAASRPSSVHTTAASSVAKEPSAPRIAGTNSQKFPQSYDALWHDRDCRTELARIRNLLQDYVKGGFWGRLLHFHLGRNHTSAVAIVLNDKSVVSSQGLLNALVRELDGRGASLNPTGSLMRRLEFIKSRCPELNIDGIKSLQETPQPRMCGF</sequence>
<comment type="caution">
    <text evidence="2">The sequence shown here is derived from an EMBL/GenBank/DDBJ whole genome shotgun (WGS) entry which is preliminary data.</text>
</comment>
<dbReference type="STRING" id="45065.Lgee_1960"/>
<reference evidence="2 3" key="1">
    <citation type="submission" date="2015-11" db="EMBL/GenBank/DDBJ databases">
        <title>Genomic analysis of 38 Legionella species identifies large and diverse effector repertoires.</title>
        <authorList>
            <person name="Burstein D."/>
            <person name="Amaro F."/>
            <person name="Zusman T."/>
            <person name="Lifshitz Z."/>
            <person name="Cohen O."/>
            <person name="Gilbert J.A."/>
            <person name="Pupko T."/>
            <person name="Shuman H.A."/>
            <person name="Segal G."/>
        </authorList>
    </citation>
    <scope>NUCLEOTIDE SEQUENCE [LARGE SCALE GENOMIC DNA]</scope>
    <source>
        <strain evidence="2 3">ATCC 49504</strain>
    </source>
</reference>
<name>A0A0W0TNW5_9GAMM</name>